<evidence type="ECO:0000259" key="10">
    <source>
        <dbReference type="Pfam" id="PF00535"/>
    </source>
</evidence>
<accession>A0A2W6QH22</accession>
<feature type="domain" description="Glycosyltransferase 2-like" evidence="10">
    <location>
        <begin position="86"/>
        <end position="190"/>
    </location>
</feature>
<name>A0A2W6QH22_9BACL</name>
<dbReference type="AlphaFoldDB" id="A0A2W6QH22"/>
<organism evidence="11 12">
    <name type="scientific">Paenibacillus silvae</name>
    <dbReference type="NCBI Taxonomy" id="1325358"/>
    <lineage>
        <taxon>Bacteria</taxon>
        <taxon>Bacillati</taxon>
        <taxon>Bacillota</taxon>
        <taxon>Bacilli</taxon>
        <taxon>Bacillales</taxon>
        <taxon>Paenibacillaceae</taxon>
        <taxon>Paenibacillus</taxon>
    </lineage>
</organism>
<evidence type="ECO:0000256" key="5">
    <source>
        <dbReference type="ARBA" id="ARBA00022842"/>
    </source>
</evidence>
<keyword evidence="3" id="KW-0328">Glycosyltransferase</keyword>
<evidence type="ECO:0000313" key="12">
    <source>
        <dbReference type="Proteomes" id="UP000249204"/>
    </source>
</evidence>
<dbReference type="Proteomes" id="UP000249204">
    <property type="component" value="Unassembled WGS sequence"/>
</dbReference>
<comment type="similarity">
    <text evidence="2">Belongs to the glycosyltransferase 2 family.</text>
</comment>
<evidence type="ECO:0000313" key="11">
    <source>
        <dbReference type="EMBL" id="PZT56463.1"/>
    </source>
</evidence>
<dbReference type="EMBL" id="QKWW01000018">
    <property type="protein sequence ID" value="PZT56463.1"/>
    <property type="molecule type" value="Genomic_DNA"/>
</dbReference>
<evidence type="ECO:0000256" key="3">
    <source>
        <dbReference type="ARBA" id="ARBA00022676"/>
    </source>
</evidence>
<dbReference type="PANTHER" id="PTHR48090:SF10">
    <property type="entry name" value="GLUCOSYL-3-PHOSPHOGLYCERATE SYNTHASE"/>
    <property type="match status" value="1"/>
</dbReference>
<dbReference type="InterPro" id="IPR029044">
    <property type="entry name" value="Nucleotide-diphossugar_trans"/>
</dbReference>
<dbReference type="SUPFAM" id="SSF53448">
    <property type="entry name" value="Nucleotide-diphospho-sugar transferases"/>
    <property type="match status" value="1"/>
</dbReference>
<comment type="catalytic activity">
    <reaction evidence="9">
        <text>an NDP-alpha-D-glucose + (2R)-3-phosphoglycerate = (2R)-2-O-(alpha-D-glucopyranosyl)-3-phospho-glycerate + a ribonucleoside 5'-diphosphate + H(+)</text>
        <dbReference type="Rhea" id="RHEA:47244"/>
        <dbReference type="ChEBI" id="CHEBI:15378"/>
        <dbReference type="ChEBI" id="CHEBI:57930"/>
        <dbReference type="ChEBI" id="CHEBI:58272"/>
        <dbReference type="ChEBI" id="CHEBI:62600"/>
        <dbReference type="ChEBI" id="CHEBI:76533"/>
        <dbReference type="EC" id="2.4.1.266"/>
    </reaction>
    <physiologicalReaction direction="left-to-right" evidence="9">
        <dbReference type="Rhea" id="RHEA:47245"/>
    </physiologicalReaction>
</comment>
<evidence type="ECO:0000256" key="6">
    <source>
        <dbReference type="ARBA" id="ARBA00039022"/>
    </source>
</evidence>
<evidence type="ECO:0000256" key="7">
    <source>
        <dbReference type="ARBA" id="ARBA00040894"/>
    </source>
</evidence>
<comment type="caution">
    <text evidence="11">The sequence shown here is derived from an EMBL/GenBank/DDBJ whole genome shotgun (WGS) entry which is preliminary data.</text>
</comment>
<dbReference type="EC" id="2.4.1.266" evidence="6"/>
<comment type="catalytic activity">
    <reaction evidence="8">
        <text>(2R)-3-phosphoglycerate + UDP-alpha-D-glucose = (2R)-2-O-(alpha-D-glucopyranosyl)-3-phospho-glycerate + UDP + H(+)</text>
        <dbReference type="Rhea" id="RHEA:31319"/>
        <dbReference type="ChEBI" id="CHEBI:15378"/>
        <dbReference type="ChEBI" id="CHEBI:58223"/>
        <dbReference type="ChEBI" id="CHEBI:58272"/>
        <dbReference type="ChEBI" id="CHEBI:58885"/>
        <dbReference type="ChEBI" id="CHEBI:62600"/>
        <dbReference type="EC" id="2.4.1.266"/>
    </reaction>
    <physiologicalReaction direction="left-to-right" evidence="8">
        <dbReference type="Rhea" id="RHEA:31320"/>
    </physiologicalReaction>
</comment>
<sequence length="324" mass="34914">MDLREVKWLRKQRIKARFATKTRNKRSGGAARKKQIYSGRKKGTKAYVLIAPLTAGETAQEKGKSVRDDRETVHQIGGNAHGPLLSVIIPAMNEQRTIAAVVHECLRICPDAEVLVIVNGSTDATASEAKRAGARVIQYAEALGHDGGRRAGAAVARGQVLLFTDADIKVPAEHLAPFVQAVLEGVDVALNDYNGPVTRNPVHPVVEAKHVLNSLLSRSDLGGASMTAVPHAISRRALEIIEASSLEIPPLAHAKAIVGGLRVQAVHHVPVGRLNAVRSKKRSEADPLSQVVLQDHLEAIRWITDTCGVRGGFPDLQRVRSLTI</sequence>
<comment type="cofactor">
    <cofactor evidence="1">
        <name>Mg(2+)</name>
        <dbReference type="ChEBI" id="CHEBI:18420"/>
    </cofactor>
</comment>
<dbReference type="Gene3D" id="3.90.550.10">
    <property type="entry name" value="Spore Coat Polysaccharide Biosynthesis Protein SpsA, Chain A"/>
    <property type="match status" value="1"/>
</dbReference>
<dbReference type="PANTHER" id="PTHR48090">
    <property type="entry name" value="UNDECAPRENYL-PHOSPHATE 4-DEOXY-4-FORMAMIDO-L-ARABINOSE TRANSFERASE-RELATED"/>
    <property type="match status" value="1"/>
</dbReference>
<keyword evidence="5" id="KW-0460">Magnesium</keyword>
<evidence type="ECO:0000256" key="4">
    <source>
        <dbReference type="ARBA" id="ARBA00022679"/>
    </source>
</evidence>
<dbReference type="InterPro" id="IPR001173">
    <property type="entry name" value="Glyco_trans_2-like"/>
</dbReference>
<proteinExistence type="inferred from homology"/>
<gene>
    <name evidence="11" type="ORF">DN757_06470</name>
</gene>
<keyword evidence="4 11" id="KW-0808">Transferase</keyword>
<evidence type="ECO:0000256" key="9">
    <source>
        <dbReference type="ARBA" id="ARBA00048997"/>
    </source>
</evidence>
<evidence type="ECO:0000256" key="2">
    <source>
        <dbReference type="ARBA" id="ARBA00006739"/>
    </source>
</evidence>
<evidence type="ECO:0000256" key="1">
    <source>
        <dbReference type="ARBA" id="ARBA00001946"/>
    </source>
</evidence>
<protein>
    <recommendedName>
        <fullName evidence="7">Glucosyl-3-phosphoglycerate synthase</fullName>
        <ecNumber evidence="6">2.4.1.266</ecNumber>
    </recommendedName>
</protein>
<reference evidence="11 12" key="1">
    <citation type="submission" date="2018-06" db="EMBL/GenBank/DDBJ databases">
        <title>Isolation of heavy metals resistant Paenibacillus silvae NC2 from Gold-Copper mine in ZiJin, China.</title>
        <authorList>
            <person name="Xu J."/>
            <person name="Mazhar H.S."/>
            <person name="Rensing C."/>
        </authorList>
    </citation>
    <scope>NUCLEOTIDE SEQUENCE [LARGE SCALE GENOMIC DNA]</scope>
    <source>
        <strain evidence="11 12">NC2</strain>
    </source>
</reference>
<dbReference type="InterPro" id="IPR050256">
    <property type="entry name" value="Glycosyltransferase_2"/>
</dbReference>
<evidence type="ECO:0000256" key="8">
    <source>
        <dbReference type="ARBA" id="ARBA00048689"/>
    </source>
</evidence>
<dbReference type="Pfam" id="PF00535">
    <property type="entry name" value="Glycos_transf_2"/>
    <property type="match status" value="1"/>
</dbReference>
<dbReference type="GO" id="GO:0016757">
    <property type="term" value="F:glycosyltransferase activity"/>
    <property type="evidence" value="ECO:0007669"/>
    <property type="project" value="UniProtKB-KW"/>
</dbReference>